<reference evidence="3 4" key="1">
    <citation type="submission" date="2016-07" db="EMBL/GenBank/DDBJ databases">
        <title>Pervasive Adenine N6-methylation of Active Genes in Fungi.</title>
        <authorList>
            <consortium name="DOE Joint Genome Institute"/>
            <person name="Mondo S.J."/>
            <person name="Dannebaum R.O."/>
            <person name="Kuo R.C."/>
            <person name="Labutti K."/>
            <person name="Haridas S."/>
            <person name="Kuo A."/>
            <person name="Salamov A."/>
            <person name="Ahrendt S.R."/>
            <person name="Lipzen A."/>
            <person name="Sullivan W."/>
            <person name="Andreopoulos W.B."/>
            <person name="Clum A."/>
            <person name="Lindquist E."/>
            <person name="Daum C."/>
            <person name="Ramamoorthy G.K."/>
            <person name="Gryganskyi A."/>
            <person name="Culley D."/>
            <person name="Magnuson J.K."/>
            <person name="James T.Y."/>
            <person name="O'Malley M.A."/>
            <person name="Stajich J.E."/>
            <person name="Spatafora J.W."/>
            <person name="Visel A."/>
            <person name="Grigoriev I.V."/>
        </authorList>
    </citation>
    <scope>NUCLEOTIDE SEQUENCE [LARGE SCALE GENOMIC DNA]</scope>
    <source>
        <strain evidence="3 4">ATCC 12442</strain>
    </source>
</reference>
<feature type="compositionally biased region" description="Pro residues" evidence="1">
    <location>
        <begin position="119"/>
        <end position="130"/>
    </location>
</feature>
<keyword evidence="2" id="KW-0732">Signal</keyword>
<evidence type="ECO:0008006" key="5">
    <source>
        <dbReference type="Google" id="ProtNLM"/>
    </source>
</evidence>
<sequence length="194" mass="20658">MHVQTIFIAILLSLLSFLSVAQAGYCRAQHILEACLAQQTRQFKMCEYDNWDCKCNSQKKILTCYDNCPDSESRTTQEMQVQIFCGAARGKDYNEDLLEHMTKPAKAGVEHPAISSTKPAPPPPPAPKPAPTTADQDDDMVRDFGGLKPARGGRGVGPNGNGGVVLVNDSAAARQAAVGVLGAVVGLATFALAI</sequence>
<name>A0A1Y1WAM9_9FUNG</name>
<dbReference type="OrthoDB" id="2507140at2759"/>
<protein>
    <recommendedName>
        <fullName evidence="5">Extracellular membrane protein CFEM domain-containing protein</fullName>
    </recommendedName>
</protein>
<gene>
    <name evidence="3" type="ORF">DL89DRAFT_322029</name>
</gene>
<dbReference type="STRING" id="61395.A0A1Y1WAM9"/>
<evidence type="ECO:0000313" key="3">
    <source>
        <dbReference type="EMBL" id="ORX70573.1"/>
    </source>
</evidence>
<accession>A0A1Y1WAM9</accession>
<dbReference type="GeneID" id="63807968"/>
<proteinExistence type="predicted"/>
<evidence type="ECO:0000256" key="1">
    <source>
        <dbReference type="SAM" id="MobiDB-lite"/>
    </source>
</evidence>
<feature type="signal peptide" evidence="2">
    <location>
        <begin position="1"/>
        <end position="23"/>
    </location>
</feature>
<dbReference type="AlphaFoldDB" id="A0A1Y1WAM9"/>
<dbReference type="Proteomes" id="UP000193922">
    <property type="component" value="Unassembled WGS sequence"/>
</dbReference>
<feature type="region of interest" description="Disordered" evidence="1">
    <location>
        <begin position="105"/>
        <end position="159"/>
    </location>
</feature>
<organism evidence="3 4">
    <name type="scientific">Linderina pennispora</name>
    <dbReference type="NCBI Taxonomy" id="61395"/>
    <lineage>
        <taxon>Eukaryota</taxon>
        <taxon>Fungi</taxon>
        <taxon>Fungi incertae sedis</taxon>
        <taxon>Zoopagomycota</taxon>
        <taxon>Kickxellomycotina</taxon>
        <taxon>Kickxellomycetes</taxon>
        <taxon>Kickxellales</taxon>
        <taxon>Kickxellaceae</taxon>
        <taxon>Linderina</taxon>
    </lineage>
</organism>
<comment type="caution">
    <text evidence="3">The sequence shown here is derived from an EMBL/GenBank/DDBJ whole genome shotgun (WGS) entry which is preliminary data.</text>
</comment>
<dbReference type="RefSeq" id="XP_040744152.1">
    <property type="nucleotide sequence ID" value="XM_040891320.1"/>
</dbReference>
<evidence type="ECO:0000313" key="4">
    <source>
        <dbReference type="Proteomes" id="UP000193922"/>
    </source>
</evidence>
<dbReference type="EMBL" id="MCFD01000005">
    <property type="protein sequence ID" value="ORX70573.1"/>
    <property type="molecule type" value="Genomic_DNA"/>
</dbReference>
<feature type="chain" id="PRO_5012259966" description="Extracellular membrane protein CFEM domain-containing protein" evidence="2">
    <location>
        <begin position="24"/>
        <end position="194"/>
    </location>
</feature>
<evidence type="ECO:0000256" key="2">
    <source>
        <dbReference type="SAM" id="SignalP"/>
    </source>
</evidence>
<keyword evidence="4" id="KW-1185">Reference proteome</keyword>